<proteinExistence type="predicted"/>
<accession>A0A382T5M9</accession>
<sequence>MIQAGKTKDGKLSIIARIGVKYIPFELDKIGQELVRTQANEDSISSVELIGMVLGGQARVSNASAHARLLKRIEEEEQLPLELDFTHSFLNCEETGQKNNLHLCLINHGKDYDLKLLSDTASSLFPVEEQIPIEDLSLPKLKEVLDKGNFSQTHNTIKRLKHWFAGRMELWGLAYG</sequence>
<organism evidence="1">
    <name type="scientific">marine metagenome</name>
    <dbReference type="NCBI Taxonomy" id="408172"/>
    <lineage>
        <taxon>unclassified sequences</taxon>
        <taxon>metagenomes</taxon>
        <taxon>ecological metagenomes</taxon>
    </lineage>
</organism>
<gene>
    <name evidence="1" type="ORF">METZ01_LOCUS369966</name>
</gene>
<evidence type="ECO:0000313" key="1">
    <source>
        <dbReference type="EMBL" id="SVD17112.1"/>
    </source>
</evidence>
<dbReference type="AlphaFoldDB" id="A0A382T5M9"/>
<name>A0A382T5M9_9ZZZZ</name>
<dbReference type="EMBL" id="UINC01133904">
    <property type="protein sequence ID" value="SVD17112.1"/>
    <property type="molecule type" value="Genomic_DNA"/>
</dbReference>
<reference evidence="1" key="1">
    <citation type="submission" date="2018-05" db="EMBL/GenBank/DDBJ databases">
        <authorList>
            <person name="Lanie J.A."/>
            <person name="Ng W.-L."/>
            <person name="Kazmierczak K.M."/>
            <person name="Andrzejewski T.M."/>
            <person name="Davidsen T.M."/>
            <person name="Wayne K.J."/>
            <person name="Tettelin H."/>
            <person name="Glass J.I."/>
            <person name="Rusch D."/>
            <person name="Podicherti R."/>
            <person name="Tsui H.-C.T."/>
            <person name="Winkler M.E."/>
        </authorList>
    </citation>
    <scope>NUCLEOTIDE SEQUENCE</scope>
</reference>
<protein>
    <submittedName>
        <fullName evidence="1">Uncharacterized protein</fullName>
    </submittedName>
</protein>